<dbReference type="InterPro" id="IPR050389">
    <property type="entry name" value="LysR-type_TF"/>
</dbReference>
<evidence type="ECO:0000256" key="3">
    <source>
        <dbReference type="ARBA" id="ARBA00023125"/>
    </source>
</evidence>
<dbReference type="PRINTS" id="PR00039">
    <property type="entry name" value="HTHLYSR"/>
</dbReference>
<evidence type="ECO:0000313" key="7">
    <source>
        <dbReference type="Proteomes" id="UP001432062"/>
    </source>
</evidence>
<keyword evidence="4" id="KW-0804">Transcription</keyword>
<keyword evidence="3" id="KW-0238">DNA-binding</keyword>
<dbReference type="SUPFAM" id="SSF46785">
    <property type="entry name" value="Winged helix' DNA-binding domain"/>
    <property type="match status" value="1"/>
</dbReference>
<proteinExistence type="inferred from homology"/>
<evidence type="ECO:0000259" key="5">
    <source>
        <dbReference type="PROSITE" id="PS50931"/>
    </source>
</evidence>
<keyword evidence="2" id="KW-0805">Transcription regulation</keyword>
<dbReference type="SUPFAM" id="SSF53850">
    <property type="entry name" value="Periplasmic binding protein-like II"/>
    <property type="match status" value="1"/>
</dbReference>
<dbReference type="EMBL" id="CP109441">
    <property type="protein sequence ID" value="WUV43445.1"/>
    <property type="molecule type" value="Genomic_DNA"/>
</dbReference>
<protein>
    <submittedName>
        <fullName evidence="6">LysR family transcriptional regulator</fullName>
    </submittedName>
</protein>
<dbReference type="InterPro" id="IPR000847">
    <property type="entry name" value="LysR_HTH_N"/>
</dbReference>
<feature type="domain" description="HTH lysR-type" evidence="5">
    <location>
        <begin position="5"/>
        <end position="62"/>
    </location>
</feature>
<dbReference type="Pfam" id="PF03466">
    <property type="entry name" value="LysR_substrate"/>
    <property type="match status" value="1"/>
</dbReference>
<dbReference type="RefSeq" id="WP_329405886.1">
    <property type="nucleotide sequence ID" value="NZ_CP109441.1"/>
</dbReference>
<evidence type="ECO:0000256" key="1">
    <source>
        <dbReference type="ARBA" id="ARBA00009437"/>
    </source>
</evidence>
<dbReference type="Pfam" id="PF00126">
    <property type="entry name" value="HTH_1"/>
    <property type="match status" value="1"/>
</dbReference>
<name>A0ABZ1YN78_9NOCA</name>
<evidence type="ECO:0000313" key="6">
    <source>
        <dbReference type="EMBL" id="WUV43445.1"/>
    </source>
</evidence>
<accession>A0ABZ1YN78</accession>
<dbReference type="PANTHER" id="PTHR30118:SF15">
    <property type="entry name" value="TRANSCRIPTIONAL REGULATORY PROTEIN"/>
    <property type="match status" value="1"/>
</dbReference>
<dbReference type="PROSITE" id="PS50931">
    <property type="entry name" value="HTH_LYSR"/>
    <property type="match status" value="1"/>
</dbReference>
<dbReference type="Gene3D" id="1.10.10.10">
    <property type="entry name" value="Winged helix-like DNA-binding domain superfamily/Winged helix DNA-binding domain"/>
    <property type="match status" value="1"/>
</dbReference>
<dbReference type="Gene3D" id="3.40.190.10">
    <property type="entry name" value="Periplasmic binding protein-like II"/>
    <property type="match status" value="2"/>
</dbReference>
<dbReference type="Proteomes" id="UP001432062">
    <property type="component" value="Chromosome"/>
</dbReference>
<dbReference type="InterPro" id="IPR036390">
    <property type="entry name" value="WH_DNA-bd_sf"/>
</dbReference>
<reference evidence="6" key="1">
    <citation type="submission" date="2022-10" db="EMBL/GenBank/DDBJ databases">
        <title>The complete genomes of actinobacterial strains from the NBC collection.</title>
        <authorList>
            <person name="Joergensen T.S."/>
            <person name="Alvarez Arevalo M."/>
            <person name="Sterndorff E.B."/>
            <person name="Faurdal D."/>
            <person name="Vuksanovic O."/>
            <person name="Mourched A.-S."/>
            <person name="Charusanti P."/>
            <person name="Shaw S."/>
            <person name="Blin K."/>
            <person name="Weber T."/>
        </authorList>
    </citation>
    <scope>NUCLEOTIDE SEQUENCE</scope>
    <source>
        <strain evidence="6">NBC_01482</strain>
    </source>
</reference>
<dbReference type="InterPro" id="IPR005119">
    <property type="entry name" value="LysR_subst-bd"/>
</dbReference>
<evidence type="ECO:0000256" key="2">
    <source>
        <dbReference type="ARBA" id="ARBA00023015"/>
    </source>
</evidence>
<sequence length="306" mass="33338">MAAEFDLNLVRTFVLLYETRSVTAAADLLGVTQPTVSYGLGKLRRRLRDELFVRGPGGLVPSAEAERLYPPLRAAIAGVDETLSAATEFDPTRPARFALGLSDLGEVTVLPLVLAELTARAPQVTLQVEAFDVDTATDRLARGEVDAMVASPILDSPRLTRTPLFSEGYAGLVAARHPRLRGETPTQAELERERHIVVEGVTGHPGPRKALREHHLEDRVAVRVTRFATLPYVVQDSELVAIVPERVAHALARTHPVRVFTLPWPIEPVEVAAYTRRAPGRAAAQGWFLDVVRAALQNLPSVSPVA</sequence>
<gene>
    <name evidence="6" type="ORF">OG563_30015</name>
</gene>
<evidence type="ECO:0000256" key="4">
    <source>
        <dbReference type="ARBA" id="ARBA00023163"/>
    </source>
</evidence>
<dbReference type="PANTHER" id="PTHR30118">
    <property type="entry name" value="HTH-TYPE TRANSCRIPTIONAL REGULATOR LEUO-RELATED"/>
    <property type="match status" value="1"/>
</dbReference>
<comment type="similarity">
    <text evidence="1">Belongs to the LysR transcriptional regulatory family.</text>
</comment>
<keyword evidence="7" id="KW-1185">Reference proteome</keyword>
<organism evidence="6 7">
    <name type="scientific">Nocardia vinacea</name>
    <dbReference type="NCBI Taxonomy" id="96468"/>
    <lineage>
        <taxon>Bacteria</taxon>
        <taxon>Bacillati</taxon>
        <taxon>Actinomycetota</taxon>
        <taxon>Actinomycetes</taxon>
        <taxon>Mycobacteriales</taxon>
        <taxon>Nocardiaceae</taxon>
        <taxon>Nocardia</taxon>
    </lineage>
</organism>
<dbReference type="InterPro" id="IPR036388">
    <property type="entry name" value="WH-like_DNA-bd_sf"/>
</dbReference>